<accession>A0AAD7A359</accession>
<evidence type="ECO:0000313" key="2">
    <source>
        <dbReference type="Proteomes" id="UP001218218"/>
    </source>
</evidence>
<proteinExistence type="predicted"/>
<dbReference type="EMBL" id="JARIHO010000017">
    <property type="protein sequence ID" value="KAJ7348587.1"/>
    <property type="molecule type" value="Genomic_DNA"/>
</dbReference>
<sequence length="406" mass="44492">MQRHSYRSIVSCLGPFLTTLVEGALFFFGLTADPTSLHPVPGLTGPNSLAGSRPNIRPPASIPKWEGGRYLRFLVKKGLLPGRRILERVDKKNGSGTHPLPFKFPGALESDYAALSDSTGLNIQFWADFDGPALSGKRTLRHRPGMLRKMNTSQVLLFATHFLTAAMLPPLPAAEIAHKLLNPLGDDQERWIEAVGSDQMARFSGHSEWLPQEPRLCDGGSLCDWRRSPSPISLASPIVDGIKNGTRFPKKEMGESHSHSSTIDLILEEGRWPVVFRFDLGDVEDMRVVKLPHAGHTTPPHWESGKLSEQGRGLRFPGLGALGTPLGSGASPARPPAGDLPMVAETLIRRLANISAYSGAVLGVYASISSRRPARPIWKGQFYPVKETRKRVTSTKGRWLGNWKEG</sequence>
<name>A0AAD7A359_9AGAR</name>
<organism evidence="1 2">
    <name type="scientific">Mycena albidolilacea</name>
    <dbReference type="NCBI Taxonomy" id="1033008"/>
    <lineage>
        <taxon>Eukaryota</taxon>
        <taxon>Fungi</taxon>
        <taxon>Dikarya</taxon>
        <taxon>Basidiomycota</taxon>
        <taxon>Agaricomycotina</taxon>
        <taxon>Agaricomycetes</taxon>
        <taxon>Agaricomycetidae</taxon>
        <taxon>Agaricales</taxon>
        <taxon>Marasmiineae</taxon>
        <taxon>Mycenaceae</taxon>
        <taxon>Mycena</taxon>
    </lineage>
</organism>
<dbReference type="AlphaFoldDB" id="A0AAD7A359"/>
<reference evidence="1" key="1">
    <citation type="submission" date="2023-03" db="EMBL/GenBank/DDBJ databases">
        <title>Massive genome expansion in bonnet fungi (Mycena s.s.) driven by repeated elements and novel gene families across ecological guilds.</title>
        <authorList>
            <consortium name="Lawrence Berkeley National Laboratory"/>
            <person name="Harder C.B."/>
            <person name="Miyauchi S."/>
            <person name="Viragh M."/>
            <person name="Kuo A."/>
            <person name="Thoen E."/>
            <person name="Andreopoulos B."/>
            <person name="Lu D."/>
            <person name="Skrede I."/>
            <person name="Drula E."/>
            <person name="Henrissat B."/>
            <person name="Morin E."/>
            <person name="Kohler A."/>
            <person name="Barry K."/>
            <person name="LaButti K."/>
            <person name="Morin E."/>
            <person name="Salamov A."/>
            <person name="Lipzen A."/>
            <person name="Mereny Z."/>
            <person name="Hegedus B."/>
            <person name="Baldrian P."/>
            <person name="Stursova M."/>
            <person name="Weitz H."/>
            <person name="Taylor A."/>
            <person name="Grigoriev I.V."/>
            <person name="Nagy L.G."/>
            <person name="Martin F."/>
            <person name="Kauserud H."/>
        </authorList>
    </citation>
    <scope>NUCLEOTIDE SEQUENCE</scope>
    <source>
        <strain evidence="1">CBHHK002</strain>
    </source>
</reference>
<protein>
    <submittedName>
        <fullName evidence="1">Uncharacterized protein</fullName>
    </submittedName>
</protein>
<gene>
    <name evidence="1" type="ORF">DFH08DRAFT_808317</name>
</gene>
<comment type="caution">
    <text evidence="1">The sequence shown here is derived from an EMBL/GenBank/DDBJ whole genome shotgun (WGS) entry which is preliminary data.</text>
</comment>
<dbReference type="Proteomes" id="UP001218218">
    <property type="component" value="Unassembled WGS sequence"/>
</dbReference>
<evidence type="ECO:0000313" key="1">
    <source>
        <dbReference type="EMBL" id="KAJ7348587.1"/>
    </source>
</evidence>
<keyword evidence="2" id="KW-1185">Reference proteome</keyword>